<protein>
    <recommendedName>
        <fullName evidence="6">Zn(2)-C6 fungal-type domain-containing protein</fullName>
    </recommendedName>
</protein>
<reference evidence="4" key="1">
    <citation type="journal article" date="2020" name="Stud. Mycol.">
        <title>101 Dothideomycetes genomes: a test case for predicting lifestyles and emergence of pathogens.</title>
        <authorList>
            <person name="Haridas S."/>
            <person name="Albert R."/>
            <person name="Binder M."/>
            <person name="Bloem J."/>
            <person name="Labutti K."/>
            <person name="Salamov A."/>
            <person name="Andreopoulos B."/>
            <person name="Baker S."/>
            <person name="Barry K."/>
            <person name="Bills G."/>
            <person name="Bluhm B."/>
            <person name="Cannon C."/>
            <person name="Castanera R."/>
            <person name="Culley D."/>
            <person name="Daum C."/>
            <person name="Ezra D."/>
            <person name="Gonzalez J."/>
            <person name="Henrissat B."/>
            <person name="Kuo A."/>
            <person name="Liang C."/>
            <person name="Lipzen A."/>
            <person name="Lutzoni F."/>
            <person name="Magnuson J."/>
            <person name="Mondo S."/>
            <person name="Nolan M."/>
            <person name="Ohm R."/>
            <person name="Pangilinan J."/>
            <person name="Park H.-J."/>
            <person name="Ramirez L."/>
            <person name="Alfaro M."/>
            <person name="Sun H."/>
            <person name="Tritt A."/>
            <person name="Yoshinaga Y."/>
            <person name="Zwiers L.-H."/>
            <person name="Turgeon B."/>
            <person name="Goodwin S."/>
            <person name="Spatafora J."/>
            <person name="Crous P."/>
            <person name="Grigoriev I."/>
        </authorList>
    </citation>
    <scope>NUCLEOTIDE SEQUENCE</scope>
    <source>
        <strain evidence="4">CBS 113389</strain>
    </source>
</reference>
<keyword evidence="2" id="KW-0539">Nucleus</keyword>
<organism evidence="4 5">
    <name type="scientific">Neohortaea acidophila</name>
    <dbReference type="NCBI Taxonomy" id="245834"/>
    <lineage>
        <taxon>Eukaryota</taxon>
        <taxon>Fungi</taxon>
        <taxon>Dikarya</taxon>
        <taxon>Ascomycota</taxon>
        <taxon>Pezizomycotina</taxon>
        <taxon>Dothideomycetes</taxon>
        <taxon>Dothideomycetidae</taxon>
        <taxon>Mycosphaerellales</taxon>
        <taxon>Teratosphaeriaceae</taxon>
        <taxon>Neohortaea</taxon>
    </lineage>
</organism>
<dbReference type="GeneID" id="54470907"/>
<dbReference type="OrthoDB" id="407832at2759"/>
<name>A0A6A6PLT8_9PEZI</name>
<dbReference type="PANTHER" id="PTHR37534">
    <property type="entry name" value="TRANSCRIPTIONAL ACTIVATOR PROTEIN UGA3"/>
    <property type="match status" value="1"/>
</dbReference>
<evidence type="ECO:0000256" key="3">
    <source>
        <dbReference type="SAM" id="MobiDB-lite"/>
    </source>
</evidence>
<dbReference type="GO" id="GO:0000976">
    <property type="term" value="F:transcription cis-regulatory region binding"/>
    <property type="evidence" value="ECO:0007669"/>
    <property type="project" value="TreeGrafter"/>
</dbReference>
<evidence type="ECO:0000313" key="5">
    <source>
        <dbReference type="Proteomes" id="UP000799767"/>
    </source>
</evidence>
<evidence type="ECO:0000313" key="4">
    <source>
        <dbReference type="EMBL" id="KAF2480999.1"/>
    </source>
</evidence>
<keyword evidence="5" id="KW-1185">Reference proteome</keyword>
<evidence type="ECO:0000256" key="2">
    <source>
        <dbReference type="ARBA" id="ARBA00023242"/>
    </source>
</evidence>
<feature type="region of interest" description="Disordered" evidence="3">
    <location>
        <begin position="87"/>
        <end position="159"/>
    </location>
</feature>
<dbReference type="RefSeq" id="XP_033587569.1">
    <property type="nucleotide sequence ID" value="XM_033729905.1"/>
</dbReference>
<feature type="compositionally biased region" description="Polar residues" evidence="3">
    <location>
        <begin position="108"/>
        <end position="133"/>
    </location>
</feature>
<dbReference type="PANTHER" id="PTHR37534:SF2">
    <property type="entry name" value="N-ACETYLTRANSFERASE DOMAIN-CONTAINING PROTEIN"/>
    <property type="match status" value="1"/>
</dbReference>
<evidence type="ECO:0000256" key="1">
    <source>
        <dbReference type="ARBA" id="ARBA00004123"/>
    </source>
</evidence>
<feature type="compositionally biased region" description="Basic and acidic residues" evidence="3">
    <location>
        <begin position="134"/>
        <end position="146"/>
    </location>
</feature>
<accession>A0A6A6PLT8</accession>
<dbReference type="Pfam" id="PF11951">
    <property type="entry name" value="Fungal_trans_2"/>
    <property type="match status" value="1"/>
</dbReference>
<dbReference type="Proteomes" id="UP000799767">
    <property type="component" value="Unassembled WGS sequence"/>
</dbReference>
<dbReference type="GO" id="GO:0005634">
    <property type="term" value="C:nucleus"/>
    <property type="evidence" value="ECO:0007669"/>
    <property type="project" value="UniProtKB-SubCell"/>
</dbReference>
<dbReference type="InterPro" id="IPR021858">
    <property type="entry name" value="Fun_TF"/>
</dbReference>
<gene>
    <name evidence="4" type="ORF">BDY17DRAFT_180604</name>
</gene>
<dbReference type="GO" id="GO:0003700">
    <property type="term" value="F:DNA-binding transcription factor activity"/>
    <property type="evidence" value="ECO:0007669"/>
    <property type="project" value="TreeGrafter"/>
</dbReference>
<evidence type="ECO:0008006" key="6">
    <source>
        <dbReference type="Google" id="ProtNLM"/>
    </source>
</evidence>
<dbReference type="AlphaFoldDB" id="A0A6A6PLT8"/>
<comment type="subcellular location">
    <subcellularLocation>
        <location evidence="1">Nucleus</location>
    </subcellularLocation>
</comment>
<sequence>MYASTSPVHSRIAISGSLTPLRPGDDLQPSCARCEKSGLYCDREYKIRFRHEANPSINAGGSGKRGLDFGKSQPWVKTSSSLTFLDGTRHLKPSAESGSKRQRALSASPPTSQPALLHSTSSLTVDSASQADESSSRARPHVERATHSPHASVASTSLHDSFGSPLNHWSYSHHPDLISSPTTHINTHSPDQSSVTGMQHNYLAFSPSRDGLAGNMSRDSYAIAAGPTTASTSASGIYLERSVWPLESRQEAALLRHYVQRLARNFDLSDPLRHFRTVVPQRAATCPLLLNAIYALSARHLSRVGDYDPLVSDRYHQECLKHVIPILDDPEAILDENLLASAVILRHLEEFEEPLSGCSPADRQSHLIGSHALIKAQGPAAMSEGLRQAAFWVCLRQEIYVAFINQRSVAIAHDDLNLDRSLDTTTDHVWSCRMVALCADTVRFCFGEDDKPTSGYDRLALAVQRWHSSKSESFTPIYCKEADEDNLFPDIWFLSDEVTIGLQHYYIAKLLLCAHNPRMPRLGPGRASALRAMDDEIKDYVRVLCGIAMSNPDTAPNFTYAFMSVVAAGDKFTLRSEQEALLNVLNICDSQYAFPTSHARENLKAAWGWTQEIE</sequence>
<proteinExistence type="predicted"/>
<dbReference type="GO" id="GO:0045944">
    <property type="term" value="P:positive regulation of transcription by RNA polymerase II"/>
    <property type="evidence" value="ECO:0007669"/>
    <property type="project" value="TreeGrafter"/>
</dbReference>
<dbReference type="EMBL" id="MU001638">
    <property type="protein sequence ID" value="KAF2480999.1"/>
    <property type="molecule type" value="Genomic_DNA"/>
</dbReference>